<dbReference type="GO" id="GO:0004803">
    <property type="term" value="F:transposase activity"/>
    <property type="evidence" value="ECO:0007669"/>
    <property type="project" value="InterPro"/>
</dbReference>
<dbReference type="Pfam" id="PF01609">
    <property type="entry name" value="DDE_Tnp_1"/>
    <property type="match status" value="1"/>
</dbReference>
<proteinExistence type="predicted"/>
<sequence>MGTGRTTATSAKAAPLQVPRSQAGSGPCGFDGHPFCAEDGHSLARLTVRNGMRLRRKLLAQAARLAASRCVGSTARGAAGETASSREDRLLPCGRRLIVDSCGWGGRKTGPNPTDRARPGSKHHIATDANGTPIAAILTGANRNDVTQLVPLIEAIVPIGGVRGRPLSRPARVYADRGYDHDKYRRILHERNIPTSIARRGQPHGSGLGKVRWVVERTHAWLHHFRRLRIRFERRADIHEAFLKLGCCLICWNTLRRAQQSL</sequence>
<feature type="region of interest" description="Disordered" evidence="1">
    <location>
        <begin position="104"/>
        <end position="127"/>
    </location>
</feature>
<evidence type="ECO:0000313" key="3">
    <source>
        <dbReference type="EMBL" id="AGO89462.1"/>
    </source>
</evidence>
<organism evidence="3">
    <name type="scientific">Burkholderia thailandensis</name>
    <dbReference type="NCBI Taxonomy" id="57975"/>
    <lineage>
        <taxon>Bacteria</taxon>
        <taxon>Pseudomonadati</taxon>
        <taxon>Pseudomonadota</taxon>
        <taxon>Betaproteobacteria</taxon>
        <taxon>Burkholderiales</taxon>
        <taxon>Burkholderiaceae</taxon>
        <taxon>Burkholderia</taxon>
        <taxon>pseudomallei group</taxon>
    </lineage>
</organism>
<evidence type="ECO:0000256" key="1">
    <source>
        <dbReference type="SAM" id="MobiDB-lite"/>
    </source>
</evidence>
<accession>V9NGK4</accession>
<dbReference type="NCBIfam" id="NF033580">
    <property type="entry name" value="transpos_IS5_3"/>
    <property type="match status" value="1"/>
</dbReference>
<dbReference type="PANTHER" id="PTHR30007:SF1">
    <property type="entry name" value="BLR1914 PROTEIN"/>
    <property type="match status" value="1"/>
</dbReference>
<dbReference type="PANTHER" id="PTHR30007">
    <property type="entry name" value="PHP DOMAIN PROTEIN"/>
    <property type="match status" value="1"/>
</dbReference>
<dbReference type="EMBL" id="JX268530">
    <property type="protein sequence ID" value="AGO89462.1"/>
    <property type="molecule type" value="Genomic_DNA"/>
</dbReference>
<protein>
    <submittedName>
        <fullName evidence="3">Putative transposase</fullName>
    </submittedName>
</protein>
<dbReference type="GO" id="GO:0006313">
    <property type="term" value="P:DNA transposition"/>
    <property type="evidence" value="ECO:0007669"/>
    <property type="project" value="InterPro"/>
</dbReference>
<dbReference type="AlphaFoldDB" id="V9NGK4"/>
<feature type="compositionally biased region" description="Polar residues" evidence="1">
    <location>
        <begin position="1"/>
        <end position="10"/>
    </location>
</feature>
<evidence type="ECO:0000259" key="2">
    <source>
        <dbReference type="Pfam" id="PF01609"/>
    </source>
</evidence>
<feature type="region of interest" description="Disordered" evidence="1">
    <location>
        <begin position="1"/>
        <end position="25"/>
    </location>
</feature>
<name>V9NGK4_BURTH</name>
<dbReference type="InterPro" id="IPR002559">
    <property type="entry name" value="Transposase_11"/>
</dbReference>
<reference evidence="3" key="1">
    <citation type="submission" date="2012-07" db="EMBL/GenBank/DDBJ databases">
        <title>Genomics-Guided Discovery of A New and Significantly Better Source of Anticancer Depsipeptide FK228.</title>
        <authorList>
            <person name="Liu X."/>
            <person name="Xie F."/>
            <person name="Zhang L."/>
            <person name="Cheng Y.-Q."/>
        </authorList>
    </citation>
    <scope>NUCLEOTIDE SEQUENCE</scope>
    <source>
        <strain evidence="3">MSMB43</strain>
    </source>
</reference>
<feature type="domain" description="Transposase IS4-like" evidence="2">
    <location>
        <begin position="93"/>
        <end position="249"/>
    </location>
</feature>
<dbReference type="GO" id="GO:0003677">
    <property type="term" value="F:DNA binding"/>
    <property type="evidence" value="ECO:0007669"/>
    <property type="project" value="InterPro"/>
</dbReference>